<dbReference type="AlphaFoldDB" id="A0AAW0FR07"/>
<dbReference type="InterPro" id="IPR000182">
    <property type="entry name" value="GNAT_dom"/>
</dbReference>
<dbReference type="Gene3D" id="3.40.630.30">
    <property type="match status" value="1"/>
</dbReference>
<evidence type="ECO:0000313" key="3">
    <source>
        <dbReference type="Proteomes" id="UP001385951"/>
    </source>
</evidence>
<reference evidence="2 3" key="1">
    <citation type="submission" date="2022-09" db="EMBL/GenBank/DDBJ databases">
        <authorList>
            <person name="Palmer J.M."/>
        </authorList>
    </citation>
    <scope>NUCLEOTIDE SEQUENCE [LARGE SCALE GENOMIC DNA]</scope>
    <source>
        <strain evidence="2 3">DSM 7382</strain>
    </source>
</reference>
<dbReference type="GO" id="GO:1990189">
    <property type="term" value="F:protein N-terminal-serine acetyltransferase activity"/>
    <property type="evidence" value="ECO:0007669"/>
    <property type="project" value="TreeGrafter"/>
</dbReference>
<sequence length="234" mass="26755">MTEPYNVNFCFPVRELENDKLNLTPFVPSIHSQRWFAASREFPEIYDHVPFGPFSKAEDFVNVLLTNRVQPSPSSLLFIILDKVRAKPGRSPDELPIAGIIGLLNTSVDESMTEIAFVFTLPPYQRSHVTSNSVGLLLAWCLDPPSESGLGLRRVQWQCNQLNAASRRVAERMGFKFEAIIRWQRVLPIGKEGPMVSRQDGRKDNPGRHTVMLSLCWDEWEEAKENVRKQMNRS</sequence>
<keyword evidence="3" id="KW-1185">Reference proteome</keyword>
<feature type="domain" description="N-acetyltransferase" evidence="1">
    <location>
        <begin position="23"/>
        <end position="176"/>
    </location>
</feature>
<dbReference type="SUPFAM" id="SSF55729">
    <property type="entry name" value="Acyl-CoA N-acyltransferases (Nat)"/>
    <property type="match status" value="1"/>
</dbReference>
<dbReference type="InterPro" id="IPR051908">
    <property type="entry name" value="Ribosomal_N-acetyltransferase"/>
</dbReference>
<organism evidence="2 3">
    <name type="scientific">Cerrena zonata</name>
    <dbReference type="NCBI Taxonomy" id="2478898"/>
    <lineage>
        <taxon>Eukaryota</taxon>
        <taxon>Fungi</taxon>
        <taxon>Dikarya</taxon>
        <taxon>Basidiomycota</taxon>
        <taxon>Agaricomycotina</taxon>
        <taxon>Agaricomycetes</taxon>
        <taxon>Polyporales</taxon>
        <taxon>Cerrenaceae</taxon>
        <taxon>Cerrena</taxon>
    </lineage>
</organism>
<evidence type="ECO:0000259" key="1">
    <source>
        <dbReference type="Pfam" id="PF13302"/>
    </source>
</evidence>
<protein>
    <recommendedName>
        <fullName evidence="1">N-acetyltransferase domain-containing protein</fullName>
    </recommendedName>
</protein>
<dbReference type="InterPro" id="IPR016181">
    <property type="entry name" value="Acyl_CoA_acyltransferase"/>
</dbReference>
<dbReference type="Proteomes" id="UP001385951">
    <property type="component" value="Unassembled WGS sequence"/>
</dbReference>
<gene>
    <name evidence="2" type="ORF">QCA50_014968</name>
</gene>
<dbReference type="EMBL" id="JASBNA010000038">
    <property type="protein sequence ID" value="KAK7682004.1"/>
    <property type="molecule type" value="Genomic_DNA"/>
</dbReference>
<accession>A0AAW0FR07</accession>
<dbReference type="PANTHER" id="PTHR43441">
    <property type="entry name" value="RIBOSOMAL-PROTEIN-SERINE ACETYLTRANSFERASE"/>
    <property type="match status" value="1"/>
</dbReference>
<dbReference type="PANTHER" id="PTHR43441:SF5">
    <property type="entry name" value="FAMILY ACETYLTRANSFERASE, PUTATIVE-RELATED"/>
    <property type="match status" value="1"/>
</dbReference>
<dbReference type="GO" id="GO:0008999">
    <property type="term" value="F:protein-N-terminal-alanine acetyltransferase activity"/>
    <property type="evidence" value="ECO:0007669"/>
    <property type="project" value="TreeGrafter"/>
</dbReference>
<comment type="caution">
    <text evidence="2">The sequence shown here is derived from an EMBL/GenBank/DDBJ whole genome shotgun (WGS) entry which is preliminary data.</text>
</comment>
<evidence type="ECO:0000313" key="2">
    <source>
        <dbReference type="EMBL" id="KAK7682004.1"/>
    </source>
</evidence>
<proteinExistence type="predicted"/>
<dbReference type="Pfam" id="PF13302">
    <property type="entry name" value="Acetyltransf_3"/>
    <property type="match status" value="1"/>
</dbReference>
<name>A0AAW0FR07_9APHY</name>